<name>A0ABW7PHQ6_9ACTN</name>
<evidence type="ECO:0000313" key="2">
    <source>
        <dbReference type="Proteomes" id="UP001610631"/>
    </source>
</evidence>
<keyword evidence="2" id="KW-1185">Reference proteome</keyword>
<sequence>MADFDAATLFEAHDLDLGDITVTSMRDTADVSAFAKSCSTATCGIPTACACHCSTQQPQTVPGVI</sequence>
<comment type="caution">
    <text evidence="1">The sequence shown here is derived from an EMBL/GenBank/DDBJ whole genome shotgun (WGS) entry which is preliminary data.</text>
</comment>
<dbReference type="RefSeq" id="WP_395511655.1">
    <property type="nucleotide sequence ID" value="NZ_JBBDHD010000065.1"/>
</dbReference>
<gene>
    <name evidence="1" type="ORF">WDV06_22940</name>
</gene>
<reference evidence="1 2" key="1">
    <citation type="submission" date="2024-03" db="EMBL/GenBank/DDBJ databases">
        <title>Whole genome sequencing of Streptomyces racemochromogenes, to identify antimicrobial biosynthetic gene clusters.</title>
        <authorList>
            <person name="Suryawanshi P."/>
            <person name="Krishnaraj P.U."/>
            <person name="Arun Y.P."/>
            <person name="Suryawanshi M.P."/>
            <person name="Rakshit O."/>
        </authorList>
    </citation>
    <scope>NUCLEOTIDE SEQUENCE [LARGE SCALE GENOMIC DNA]</scope>
    <source>
        <strain evidence="1 2">AUDT626</strain>
    </source>
</reference>
<protein>
    <submittedName>
        <fullName evidence="1">Thiazolylpeptide-type bacteriocin</fullName>
    </submittedName>
</protein>
<evidence type="ECO:0000313" key="1">
    <source>
        <dbReference type="EMBL" id="MFH7597938.1"/>
    </source>
</evidence>
<organism evidence="1 2">
    <name type="scientific">Streptomyces racemochromogenes</name>
    <dbReference type="NCBI Taxonomy" id="67353"/>
    <lineage>
        <taxon>Bacteria</taxon>
        <taxon>Bacillati</taxon>
        <taxon>Actinomycetota</taxon>
        <taxon>Actinomycetes</taxon>
        <taxon>Kitasatosporales</taxon>
        <taxon>Streptomycetaceae</taxon>
        <taxon>Streptomyces</taxon>
    </lineage>
</organism>
<dbReference type="Proteomes" id="UP001610631">
    <property type="component" value="Unassembled WGS sequence"/>
</dbReference>
<dbReference type="EMBL" id="JBBDHD010000065">
    <property type="protein sequence ID" value="MFH7597938.1"/>
    <property type="molecule type" value="Genomic_DNA"/>
</dbReference>
<accession>A0ABW7PHQ6</accession>
<proteinExistence type="predicted"/>